<dbReference type="Gramene" id="KCW82405">
    <property type="protein sequence ID" value="KCW82405"/>
    <property type="gene ID" value="EUGRSUZ_C03810"/>
</dbReference>
<protein>
    <submittedName>
        <fullName evidence="1">Uncharacterized protein</fullName>
    </submittedName>
</protein>
<dbReference type="InParanoid" id="A0A059CWT6"/>
<sequence>MHMALSYKSFSCHPRLKAKFVSLPPCCLMESHHLYHTFIFLVVNDFSHTRRPTMRSKIHLNRIRNQHDTLGL</sequence>
<organism evidence="1">
    <name type="scientific">Eucalyptus grandis</name>
    <name type="common">Flooded gum</name>
    <dbReference type="NCBI Taxonomy" id="71139"/>
    <lineage>
        <taxon>Eukaryota</taxon>
        <taxon>Viridiplantae</taxon>
        <taxon>Streptophyta</taxon>
        <taxon>Embryophyta</taxon>
        <taxon>Tracheophyta</taxon>
        <taxon>Spermatophyta</taxon>
        <taxon>Magnoliopsida</taxon>
        <taxon>eudicotyledons</taxon>
        <taxon>Gunneridae</taxon>
        <taxon>Pentapetalae</taxon>
        <taxon>rosids</taxon>
        <taxon>malvids</taxon>
        <taxon>Myrtales</taxon>
        <taxon>Myrtaceae</taxon>
        <taxon>Myrtoideae</taxon>
        <taxon>Eucalypteae</taxon>
        <taxon>Eucalyptus</taxon>
    </lineage>
</organism>
<evidence type="ECO:0000313" key="1">
    <source>
        <dbReference type="EMBL" id="KCW82405.1"/>
    </source>
</evidence>
<reference evidence="1" key="1">
    <citation type="submission" date="2013-07" db="EMBL/GenBank/DDBJ databases">
        <title>The genome of Eucalyptus grandis.</title>
        <authorList>
            <person name="Schmutz J."/>
            <person name="Hayes R."/>
            <person name="Myburg A."/>
            <person name="Tuskan G."/>
            <person name="Grattapaglia D."/>
            <person name="Rokhsar D.S."/>
        </authorList>
    </citation>
    <scope>NUCLEOTIDE SEQUENCE</scope>
    <source>
        <tissue evidence="1">Leaf extractions</tissue>
    </source>
</reference>
<accession>A0A059CWT6</accession>
<dbReference type="EMBL" id="KK198755">
    <property type="protein sequence ID" value="KCW82405.1"/>
    <property type="molecule type" value="Genomic_DNA"/>
</dbReference>
<name>A0A059CWT6_EUCGR</name>
<gene>
    <name evidence="1" type="ORF">EUGRSUZ_C03810</name>
</gene>
<dbReference type="AlphaFoldDB" id="A0A059CWT6"/>
<proteinExistence type="predicted"/>